<dbReference type="EMBL" id="WHWC01000002">
    <property type="protein sequence ID" value="KAG8389136.1"/>
    <property type="molecule type" value="Genomic_DNA"/>
</dbReference>
<proteinExistence type="predicted"/>
<gene>
    <name evidence="1" type="ORF">BUALT_Bualt02G0197800</name>
</gene>
<sequence length="137" mass="15791">MQEQFKRWQINFMGIKLRIPGMETEEFVGPRRIFKKNELVQLMIESLNSLGYGDSASYVKSEFPELESQGLVSKGRLVQLIEIALDSQTHNYMYHNVVTEISPYKDHRGLGVDVVPSIQGLIRHRTTRPNIPLYGKI</sequence>
<reference evidence="1" key="1">
    <citation type="submission" date="2019-10" db="EMBL/GenBank/DDBJ databases">
        <authorList>
            <person name="Zhang R."/>
            <person name="Pan Y."/>
            <person name="Wang J."/>
            <person name="Ma R."/>
            <person name="Yu S."/>
        </authorList>
    </citation>
    <scope>NUCLEOTIDE SEQUENCE</scope>
    <source>
        <strain evidence="1">LA-IB0</strain>
        <tissue evidence="1">Leaf</tissue>
    </source>
</reference>
<dbReference type="Pfam" id="PF23627">
    <property type="entry name" value="LisH_WDR26"/>
    <property type="match status" value="1"/>
</dbReference>
<dbReference type="AlphaFoldDB" id="A0AAV6Y1N8"/>
<comment type="caution">
    <text evidence="1">The sequence shown here is derived from an EMBL/GenBank/DDBJ whole genome shotgun (WGS) entry which is preliminary data.</text>
</comment>
<evidence type="ECO:0000313" key="2">
    <source>
        <dbReference type="Proteomes" id="UP000826271"/>
    </source>
</evidence>
<name>A0AAV6Y1N8_9LAMI</name>
<protein>
    <submittedName>
        <fullName evidence="1">Uncharacterized protein</fullName>
    </submittedName>
</protein>
<organism evidence="1 2">
    <name type="scientific">Buddleja alternifolia</name>
    <dbReference type="NCBI Taxonomy" id="168488"/>
    <lineage>
        <taxon>Eukaryota</taxon>
        <taxon>Viridiplantae</taxon>
        <taxon>Streptophyta</taxon>
        <taxon>Embryophyta</taxon>
        <taxon>Tracheophyta</taxon>
        <taxon>Spermatophyta</taxon>
        <taxon>Magnoliopsida</taxon>
        <taxon>eudicotyledons</taxon>
        <taxon>Gunneridae</taxon>
        <taxon>Pentapetalae</taxon>
        <taxon>asterids</taxon>
        <taxon>lamiids</taxon>
        <taxon>Lamiales</taxon>
        <taxon>Scrophulariaceae</taxon>
        <taxon>Buddlejeae</taxon>
        <taxon>Buddleja</taxon>
    </lineage>
</organism>
<keyword evidence="2" id="KW-1185">Reference proteome</keyword>
<evidence type="ECO:0000313" key="1">
    <source>
        <dbReference type="EMBL" id="KAG8389136.1"/>
    </source>
</evidence>
<accession>A0AAV6Y1N8</accession>
<dbReference type="Proteomes" id="UP000826271">
    <property type="component" value="Unassembled WGS sequence"/>
</dbReference>